<reference evidence="3" key="1">
    <citation type="journal article" date="2016" name="Genome Announc.">
        <title>Genome sequences of three species of Hanseniaspora isolated from spontaneous wine fermentations.</title>
        <authorList>
            <person name="Sternes P.R."/>
            <person name="Lee D."/>
            <person name="Kutyna D.R."/>
            <person name="Borneman A.R."/>
        </authorList>
    </citation>
    <scope>NUCLEOTIDE SEQUENCE [LARGE SCALE GENOMIC DNA]</scope>
    <source>
        <strain evidence="3">AWRI3579</strain>
    </source>
</reference>
<sequence length="498" mass="56510">MKRILFQTDVNIFQSKKHQSPQHIIQDKLNNNDDTGFSNKNNSNSSTTLVNDLLPELNVKKLNCPTTLDTPVKPKQFKELAPRKASLCKSSSEATLLVSSLGFHVSPKVRITSSSSLLASSSPFFSPQQTFSSPDTDSIPLIPCHAIFEIPEIVSNIVFFLHLNSPHLRETVSVNKTFHHISSQILNKDLKITNSGQLQKFNNHYEFKTPSSRKSPERLTIVCDDSSNLQTLNVNFHNLKYLEIKNCKKMISLPRSLVNSFILNSTTLHTLKLPGCINFSNTGLKEILGALQKAQEIDLRQCYRLTDNSIMWLVSQCSQLTSLNLNRKPPLSCTLDNYYSKYALSDRVLHAIIDNNLPLHTLGIAGSNISDHALWELCTGRATHFNYKDKMHKVRYTLKRLSCNDCRELTELSLPCILKNNGFPNLQVLEIKNNTKLENHMTDIFKFKISKELNGIPILVSCCDYLQQKMNELQDSYNVNVIEKVLQDMTLWCNSHDS</sequence>
<organism evidence="2 3">
    <name type="scientific">Hanseniaspora osmophila</name>
    <dbReference type="NCBI Taxonomy" id="56408"/>
    <lineage>
        <taxon>Eukaryota</taxon>
        <taxon>Fungi</taxon>
        <taxon>Dikarya</taxon>
        <taxon>Ascomycota</taxon>
        <taxon>Saccharomycotina</taxon>
        <taxon>Saccharomycetes</taxon>
        <taxon>Saccharomycodales</taxon>
        <taxon>Saccharomycodaceae</taxon>
        <taxon>Hanseniaspora</taxon>
    </lineage>
</organism>
<dbReference type="EMBL" id="LPNM01000009">
    <property type="protein sequence ID" value="OEJ82886.1"/>
    <property type="molecule type" value="Genomic_DNA"/>
</dbReference>
<evidence type="ECO:0000313" key="2">
    <source>
        <dbReference type="EMBL" id="OEJ82886.1"/>
    </source>
</evidence>
<dbReference type="InterPro" id="IPR032675">
    <property type="entry name" value="LRR_dom_sf"/>
</dbReference>
<proteinExistence type="predicted"/>
<dbReference type="SUPFAM" id="SSF52047">
    <property type="entry name" value="RNI-like"/>
    <property type="match status" value="1"/>
</dbReference>
<feature type="compositionally biased region" description="Polar residues" evidence="1">
    <location>
        <begin position="28"/>
        <end position="37"/>
    </location>
</feature>
<gene>
    <name evidence="2" type="ORF">AWRI3579_g3262</name>
</gene>
<evidence type="ECO:0000256" key="1">
    <source>
        <dbReference type="SAM" id="MobiDB-lite"/>
    </source>
</evidence>
<dbReference type="GO" id="GO:0031146">
    <property type="term" value="P:SCF-dependent proteasomal ubiquitin-dependent protein catabolic process"/>
    <property type="evidence" value="ECO:0007669"/>
    <property type="project" value="TreeGrafter"/>
</dbReference>
<keyword evidence="3" id="KW-1185">Reference proteome</keyword>
<dbReference type="InParanoid" id="A0A1E5R7L5"/>
<dbReference type="Proteomes" id="UP000095728">
    <property type="component" value="Unassembled WGS sequence"/>
</dbReference>
<evidence type="ECO:0000313" key="3">
    <source>
        <dbReference type="Proteomes" id="UP000095728"/>
    </source>
</evidence>
<comment type="caution">
    <text evidence="2">The sequence shown here is derived from an EMBL/GenBank/DDBJ whole genome shotgun (WGS) entry which is preliminary data.</text>
</comment>
<dbReference type="PANTHER" id="PTHR13318:SF95">
    <property type="entry name" value="F-BOX PROTEIN YLR352W"/>
    <property type="match status" value="1"/>
</dbReference>
<dbReference type="STRING" id="56408.A0A1E5R7L5"/>
<dbReference type="PANTHER" id="PTHR13318">
    <property type="entry name" value="PARTNER OF PAIRED, ISOFORM B-RELATED"/>
    <property type="match status" value="1"/>
</dbReference>
<accession>A0A1E5R7L5</accession>
<dbReference type="AlphaFoldDB" id="A0A1E5R7L5"/>
<feature type="region of interest" description="Disordered" evidence="1">
    <location>
        <begin position="17"/>
        <end position="46"/>
    </location>
</feature>
<dbReference type="GO" id="GO:0019005">
    <property type="term" value="C:SCF ubiquitin ligase complex"/>
    <property type="evidence" value="ECO:0007669"/>
    <property type="project" value="TreeGrafter"/>
</dbReference>
<protein>
    <submittedName>
        <fullName evidence="2">Antagonist of mitotic exit network protein 1</fullName>
    </submittedName>
</protein>
<name>A0A1E5R7L5_9ASCO</name>
<dbReference type="Gene3D" id="3.80.10.10">
    <property type="entry name" value="Ribonuclease Inhibitor"/>
    <property type="match status" value="1"/>
</dbReference>
<dbReference type="OrthoDB" id="550575at2759"/>